<dbReference type="AlphaFoldDB" id="A0AAQ3REX8"/>
<evidence type="ECO:0000313" key="2">
    <source>
        <dbReference type="Proteomes" id="UP001374535"/>
    </source>
</evidence>
<organism evidence="1 2">
    <name type="scientific">Vigna mungo</name>
    <name type="common">Black gram</name>
    <name type="synonym">Phaseolus mungo</name>
    <dbReference type="NCBI Taxonomy" id="3915"/>
    <lineage>
        <taxon>Eukaryota</taxon>
        <taxon>Viridiplantae</taxon>
        <taxon>Streptophyta</taxon>
        <taxon>Embryophyta</taxon>
        <taxon>Tracheophyta</taxon>
        <taxon>Spermatophyta</taxon>
        <taxon>Magnoliopsida</taxon>
        <taxon>eudicotyledons</taxon>
        <taxon>Gunneridae</taxon>
        <taxon>Pentapetalae</taxon>
        <taxon>rosids</taxon>
        <taxon>fabids</taxon>
        <taxon>Fabales</taxon>
        <taxon>Fabaceae</taxon>
        <taxon>Papilionoideae</taxon>
        <taxon>50 kb inversion clade</taxon>
        <taxon>NPAAA clade</taxon>
        <taxon>indigoferoid/millettioid clade</taxon>
        <taxon>Phaseoleae</taxon>
        <taxon>Vigna</taxon>
    </lineage>
</organism>
<dbReference type="PANTHER" id="PTHR15907">
    <property type="entry name" value="DUF614 FAMILY PROTEIN-RELATED"/>
    <property type="match status" value="1"/>
</dbReference>
<sequence length="136" mass="15441">MTRLFCHAIFIEGGISLAIATATATSFFTAIDLGTVRLIVKGLFFTWWMCGIHTGQVRQSLQKKYHLKNSPCNACCLHCCLHWCALCKKHGEMNGRLSENMFSKLIVVNPPPIQEMESIDEKETAENIFIQQQRSY</sequence>
<dbReference type="EMBL" id="CP144691">
    <property type="protein sequence ID" value="WVY92838.1"/>
    <property type="molecule type" value="Genomic_DNA"/>
</dbReference>
<protein>
    <recommendedName>
        <fullName evidence="3">Cell number regulator 6</fullName>
    </recommendedName>
</protein>
<dbReference type="Pfam" id="PF04749">
    <property type="entry name" value="PLAC8"/>
    <property type="match status" value="1"/>
</dbReference>
<gene>
    <name evidence="1" type="ORF">V8G54_031926</name>
</gene>
<dbReference type="Proteomes" id="UP001374535">
    <property type="component" value="Chromosome 10"/>
</dbReference>
<keyword evidence="2" id="KW-1185">Reference proteome</keyword>
<dbReference type="NCBIfam" id="TIGR01571">
    <property type="entry name" value="A_thal_Cys_rich"/>
    <property type="match status" value="1"/>
</dbReference>
<dbReference type="InterPro" id="IPR006461">
    <property type="entry name" value="PLAC_motif_containing"/>
</dbReference>
<proteinExistence type="predicted"/>
<name>A0AAQ3REX8_VIGMU</name>
<reference evidence="1 2" key="1">
    <citation type="journal article" date="2023" name="Life. Sci Alliance">
        <title>Evolutionary insights into 3D genome organization and epigenetic landscape of Vigna mungo.</title>
        <authorList>
            <person name="Junaid A."/>
            <person name="Singh B."/>
            <person name="Bhatia S."/>
        </authorList>
    </citation>
    <scope>NUCLEOTIDE SEQUENCE [LARGE SCALE GENOMIC DNA]</scope>
    <source>
        <strain evidence="1">Urdbean</strain>
    </source>
</reference>
<accession>A0AAQ3REX8</accession>
<evidence type="ECO:0000313" key="1">
    <source>
        <dbReference type="EMBL" id="WVY92838.1"/>
    </source>
</evidence>
<evidence type="ECO:0008006" key="3">
    <source>
        <dbReference type="Google" id="ProtNLM"/>
    </source>
</evidence>